<keyword evidence="3" id="KW-1185">Reference proteome</keyword>
<protein>
    <submittedName>
        <fullName evidence="2">Uncharacterized protein</fullName>
    </submittedName>
</protein>
<proteinExistence type="predicted"/>
<dbReference type="InterPro" id="IPR017853">
    <property type="entry name" value="GH"/>
</dbReference>
<feature type="signal peptide" evidence="1">
    <location>
        <begin position="1"/>
        <end position="22"/>
    </location>
</feature>
<evidence type="ECO:0000313" key="2">
    <source>
        <dbReference type="EMBL" id="SEK83856.1"/>
    </source>
</evidence>
<feature type="chain" id="PRO_5011462777" evidence="1">
    <location>
        <begin position="23"/>
        <end position="384"/>
    </location>
</feature>
<keyword evidence="1" id="KW-0732">Signal</keyword>
<sequence>MYSKYCYLALLLGSLLITRVRAQEMGLNFNHNPENMDFNYIRQLPVKWVRTTPRILDYVDGKLDAVSDTAIQRVVDASKMGYQVVFGFRWDFKNRKLAIPVSGSPREADYFRTVDQLLERVGPYIQIFTLGNEPNLETINADLQYDRNQQVPLVQFTERLLMHVLDFYKQHPDWSKPRIYTGSLPALFEKKQQQLPGVVELIKLTQRNPEIEGLAVHLHIGDTLHIPQALDFARSLMPKKPIIIPEFSLFRLYNRHFGDRIANSAKGKDFVQKYRLPANIKLYQWLNLVHSGKVTIDAWEELFLSQDWYPAHYLLTYHRYYKHYGVVLATYPLLQQGFTKEVKSTSASWFLNPLFLQKSFGLTTAGEYEKNPLVYADFLKLLRQ</sequence>
<evidence type="ECO:0000313" key="3">
    <source>
        <dbReference type="Proteomes" id="UP000199421"/>
    </source>
</evidence>
<dbReference type="STRING" id="407022.SAMN05661044_01286"/>
<gene>
    <name evidence="2" type="ORF">SAMN05661044_01286</name>
</gene>
<dbReference type="Proteomes" id="UP000199421">
    <property type="component" value="Unassembled WGS sequence"/>
</dbReference>
<reference evidence="3" key="1">
    <citation type="submission" date="2016-10" db="EMBL/GenBank/DDBJ databases">
        <authorList>
            <person name="Varghese N."/>
            <person name="Submissions S."/>
        </authorList>
    </citation>
    <scope>NUCLEOTIDE SEQUENCE [LARGE SCALE GENOMIC DNA]</scope>
    <source>
        <strain evidence="3">DSM 18733</strain>
    </source>
</reference>
<name>A0A1H7KBL4_OLID1</name>
<accession>A0A1H7KBL4</accession>
<dbReference type="SUPFAM" id="SSF51445">
    <property type="entry name" value="(Trans)glycosidases"/>
    <property type="match status" value="1"/>
</dbReference>
<dbReference type="RefSeq" id="WP_093320419.1">
    <property type="nucleotide sequence ID" value="NZ_FOAF01000001.1"/>
</dbReference>
<dbReference type="AlphaFoldDB" id="A0A1H7KBL4"/>
<evidence type="ECO:0000256" key="1">
    <source>
        <dbReference type="SAM" id="SignalP"/>
    </source>
</evidence>
<organism evidence="2 3">
    <name type="scientific">Olivibacter domesticus</name>
    <name type="common">Pseudosphingobacterium domesticum</name>
    <dbReference type="NCBI Taxonomy" id="407022"/>
    <lineage>
        <taxon>Bacteria</taxon>
        <taxon>Pseudomonadati</taxon>
        <taxon>Bacteroidota</taxon>
        <taxon>Sphingobacteriia</taxon>
        <taxon>Sphingobacteriales</taxon>
        <taxon>Sphingobacteriaceae</taxon>
        <taxon>Olivibacter</taxon>
    </lineage>
</organism>
<dbReference type="EMBL" id="FOAF01000001">
    <property type="protein sequence ID" value="SEK83856.1"/>
    <property type="molecule type" value="Genomic_DNA"/>
</dbReference>
<dbReference type="OrthoDB" id="785207at2"/>